<keyword evidence="1" id="KW-0472">Membrane</keyword>
<accession>A0A498CBR5</accession>
<organism evidence="2 3">
    <name type="scientific">Alkalispirillum mobile</name>
    <dbReference type="NCBI Taxonomy" id="85925"/>
    <lineage>
        <taxon>Bacteria</taxon>
        <taxon>Pseudomonadati</taxon>
        <taxon>Pseudomonadota</taxon>
        <taxon>Gammaproteobacteria</taxon>
        <taxon>Chromatiales</taxon>
        <taxon>Ectothiorhodospiraceae</taxon>
        <taxon>Alkalispirillum</taxon>
    </lineage>
</organism>
<reference evidence="2 3" key="1">
    <citation type="submission" date="2018-10" db="EMBL/GenBank/DDBJ databases">
        <title>Genomic Encyclopedia of Type Strains, Phase IV (KMG-IV): sequencing the most valuable type-strain genomes for metagenomic binning, comparative biology and taxonomic classification.</title>
        <authorList>
            <person name="Goeker M."/>
        </authorList>
    </citation>
    <scope>NUCLEOTIDE SEQUENCE [LARGE SCALE GENOMIC DNA]</scope>
    <source>
        <strain evidence="2 3">DSM 12769</strain>
    </source>
</reference>
<evidence type="ECO:0000313" key="2">
    <source>
        <dbReference type="EMBL" id="RLK50610.1"/>
    </source>
</evidence>
<comment type="caution">
    <text evidence="2">The sequence shown here is derived from an EMBL/GenBank/DDBJ whole genome shotgun (WGS) entry which is preliminary data.</text>
</comment>
<keyword evidence="1" id="KW-1133">Transmembrane helix</keyword>
<dbReference type="OrthoDB" id="9156193at2"/>
<proteinExistence type="predicted"/>
<feature type="transmembrane region" description="Helical" evidence="1">
    <location>
        <begin position="12"/>
        <end position="30"/>
    </location>
</feature>
<feature type="transmembrane region" description="Helical" evidence="1">
    <location>
        <begin position="88"/>
        <end position="107"/>
    </location>
</feature>
<keyword evidence="1" id="KW-0812">Transmembrane</keyword>
<sequence length="125" mass="13646">MDNTHLERRLADPYAFALLQWPATLGLLALSHQGWWLALNILLGLWLALMLLAAYAGDRPGRIAFGNAMLLSNLTVAGAYWAHPGPWVLAWLAATLLLLYVAQRALFRAPESAHEASQTAGEVGE</sequence>
<name>A0A498CBR5_9GAMM</name>
<evidence type="ECO:0000256" key="1">
    <source>
        <dbReference type="SAM" id="Phobius"/>
    </source>
</evidence>
<evidence type="ECO:0000313" key="3">
    <source>
        <dbReference type="Proteomes" id="UP000275461"/>
    </source>
</evidence>
<protein>
    <submittedName>
        <fullName evidence="2">Uncharacterized protein</fullName>
    </submittedName>
</protein>
<feature type="transmembrane region" description="Helical" evidence="1">
    <location>
        <begin position="36"/>
        <end position="56"/>
    </location>
</feature>
<gene>
    <name evidence="2" type="ORF">DFR31_0516</name>
</gene>
<feature type="transmembrane region" description="Helical" evidence="1">
    <location>
        <begin position="63"/>
        <end position="82"/>
    </location>
</feature>
<dbReference type="RefSeq" id="WP_121441089.1">
    <property type="nucleotide sequence ID" value="NZ_RCDA01000001.1"/>
</dbReference>
<dbReference type="EMBL" id="RCDA01000001">
    <property type="protein sequence ID" value="RLK50610.1"/>
    <property type="molecule type" value="Genomic_DNA"/>
</dbReference>
<dbReference type="AlphaFoldDB" id="A0A498CBR5"/>
<dbReference type="Proteomes" id="UP000275461">
    <property type="component" value="Unassembled WGS sequence"/>
</dbReference>
<keyword evidence="3" id="KW-1185">Reference proteome</keyword>